<keyword evidence="3 4" id="KW-0812">Transmembrane</keyword>
<dbReference type="RefSeq" id="XP_001012873.2">
    <property type="nucleotide sequence ID" value="XM_001012873.2"/>
</dbReference>
<dbReference type="STRING" id="312017.Q235X2"/>
<evidence type="ECO:0000313" key="4">
    <source>
        <dbReference type="EMBL" id="EAR92628.2"/>
    </source>
</evidence>
<evidence type="ECO:0000256" key="3">
    <source>
        <dbReference type="SAM" id="Phobius"/>
    </source>
</evidence>
<proteinExistence type="predicted"/>
<evidence type="ECO:0000256" key="2">
    <source>
        <dbReference type="SAM" id="MobiDB-lite"/>
    </source>
</evidence>
<feature type="region of interest" description="Disordered" evidence="2">
    <location>
        <begin position="508"/>
        <end position="767"/>
    </location>
</feature>
<dbReference type="CDD" id="cd22284">
    <property type="entry name" value="HD_CCDC61_N"/>
    <property type="match status" value="1"/>
</dbReference>
<dbReference type="AlphaFoldDB" id="Q235X2"/>
<feature type="region of interest" description="Disordered" evidence="2">
    <location>
        <begin position="191"/>
        <end position="220"/>
    </location>
</feature>
<keyword evidence="1" id="KW-0175">Coiled coil</keyword>
<feature type="transmembrane region" description="Helical" evidence="3">
    <location>
        <begin position="6"/>
        <end position="25"/>
    </location>
</feature>
<accession>Q235X2</accession>
<dbReference type="HOGENOM" id="CLU_372817_0_0_1"/>
<feature type="compositionally biased region" description="Low complexity" evidence="2">
    <location>
        <begin position="546"/>
        <end position="559"/>
    </location>
</feature>
<name>Q235X2_TETTS</name>
<keyword evidence="3" id="KW-0472">Membrane</keyword>
<dbReference type="KEGG" id="tet:TTHERM_00094190"/>
<feature type="coiled-coil region" evidence="1">
    <location>
        <begin position="465"/>
        <end position="506"/>
    </location>
</feature>
<organism evidence="4 5">
    <name type="scientific">Tetrahymena thermophila (strain SB210)</name>
    <dbReference type="NCBI Taxonomy" id="312017"/>
    <lineage>
        <taxon>Eukaryota</taxon>
        <taxon>Sar</taxon>
        <taxon>Alveolata</taxon>
        <taxon>Ciliophora</taxon>
        <taxon>Intramacronucleata</taxon>
        <taxon>Oligohymenophorea</taxon>
        <taxon>Hymenostomatida</taxon>
        <taxon>Tetrahymenina</taxon>
        <taxon>Tetrahymenidae</taxon>
        <taxon>Tetrahymena</taxon>
    </lineage>
</organism>
<dbReference type="eggNOG" id="ENOG502SQ7I">
    <property type="taxonomic scope" value="Eukaryota"/>
</dbReference>
<gene>
    <name evidence="4" type="ORF">TTHERM_00094190</name>
</gene>
<feature type="compositionally biased region" description="Polar residues" evidence="2">
    <location>
        <begin position="520"/>
        <end position="541"/>
    </location>
</feature>
<sequence>MIISFLVVWLLFYLSDQIVSFLYFYEYSQIFKQKKELNNQRKKDNIEINILTQRKRLSTKLKRIAFILGKERIIKIAKVDQAIQNNKKQCKMEDIVDFRTEGTFQGQDYIVIIKAFNEQLQIHLESKYEPVWWNNTFTASYLEDLTQKTGIRRKFNEFVEAVVHGLSKRTESSNVDILTFQDLENMRNGIPTASQSQQQSGGKNTSLTSSSSSGLSSASKKSSNNKRYIIVTTEVNGERVHYPLSLNLDDIDNVDVLKQQIRKMKLEVEELKEKSIRGFSEMDGAQSSKGSFSTSKGNVHIMPGGFFLTDNNTNSQNLGGLDRKNSTQNSLNTTQQSVVDQLKSENEMLKTKIKRIEESSLQKKGAVELDNIVKTKYELEEELEMVRKESQQTIERLKVSLEEKEEELLRSRTQFLSFQKEITLSQSQILKGGSEADESTRRLREFIVKLTEQTENEVLNSRKVIQKQSKEIEKSASEIDFFKQNDRKQKQRIKQLEIELESAIKRVSTKGTTDRLYSPYTRNTPGSSASNTSNRRATSVPTKGYSPSNRTTPTSTTNNQNKYGQRNASNSAGSRTGISPSYQFNAKKTPTTTSATQIQNRSPGVTGNRYGSGSNTQGLNYRRNSPSGGTQSTTNTSNRYGSQTNQTNSATNIQSNSRNRYNGSGGISGITGTQTGTTASASQRQFGTNKTNNTATSNRLTNSNKGLSPKPNAVNATRQSPSSQRLNGNPTMQRTNSNSRLSPASRYNLTNNNNKTGNNKQSPGTRINNYLSSNDQKLMKKIDDMQGNKVGNNSGTNNTNNLIKEYQDVKVDSAPNRIDEIDQRLNKLQNLLKMAKN</sequence>
<feature type="compositionally biased region" description="Polar residues" evidence="2">
    <location>
        <begin position="639"/>
        <end position="662"/>
    </location>
</feature>
<protein>
    <submittedName>
        <fullName evidence="4">Transmembrane protein, putative</fullName>
    </submittedName>
</protein>
<feature type="compositionally biased region" description="Polar residues" evidence="2">
    <location>
        <begin position="684"/>
        <end position="706"/>
    </location>
</feature>
<feature type="compositionally biased region" description="Polar residues" evidence="2">
    <location>
        <begin position="560"/>
        <end position="623"/>
    </location>
</feature>
<feature type="compositionally biased region" description="Low complexity" evidence="2">
    <location>
        <begin position="200"/>
        <end position="220"/>
    </location>
</feature>
<dbReference type="InParanoid" id="Q235X2"/>
<feature type="compositionally biased region" description="Low complexity" evidence="2">
    <location>
        <begin position="748"/>
        <end position="760"/>
    </location>
</feature>
<keyword evidence="5" id="KW-1185">Reference proteome</keyword>
<dbReference type="OrthoDB" id="313513at2759"/>
<feature type="coiled-coil region" evidence="1">
    <location>
        <begin position="339"/>
        <end position="414"/>
    </location>
</feature>
<dbReference type="EMBL" id="GG662749">
    <property type="protein sequence ID" value="EAR92628.2"/>
    <property type="molecule type" value="Genomic_DNA"/>
</dbReference>
<reference evidence="5" key="1">
    <citation type="journal article" date="2006" name="PLoS Biol.">
        <title>Macronuclear genome sequence of the ciliate Tetrahymena thermophila, a model eukaryote.</title>
        <authorList>
            <person name="Eisen J.A."/>
            <person name="Coyne R.S."/>
            <person name="Wu M."/>
            <person name="Wu D."/>
            <person name="Thiagarajan M."/>
            <person name="Wortman J.R."/>
            <person name="Badger J.H."/>
            <person name="Ren Q."/>
            <person name="Amedeo P."/>
            <person name="Jones K.M."/>
            <person name="Tallon L.J."/>
            <person name="Delcher A.L."/>
            <person name="Salzberg S.L."/>
            <person name="Silva J.C."/>
            <person name="Haas B.J."/>
            <person name="Majoros W.H."/>
            <person name="Farzad M."/>
            <person name="Carlton J.M."/>
            <person name="Smith R.K. Jr."/>
            <person name="Garg J."/>
            <person name="Pearlman R.E."/>
            <person name="Karrer K.M."/>
            <person name="Sun L."/>
            <person name="Manning G."/>
            <person name="Elde N.C."/>
            <person name="Turkewitz A.P."/>
            <person name="Asai D.J."/>
            <person name="Wilkes D.E."/>
            <person name="Wang Y."/>
            <person name="Cai H."/>
            <person name="Collins K."/>
            <person name="Stewart B.A."/>
            <person name="Lee S.R."/>
            <person name="Wilamowska K."/>
            <person name="Weinberg Z."/>
            <person name="Ruzzo W.L."/>
            <person name="Wloga D."/>
            <person name="Gaertig J."/>
            <person name="Frankel J."/>
            <person name="Tsao C.-C."/>
            <person name="Gorovsky M.A."/>
            <person name="Keeling P.J."/>
            <person name="Waller R.F."/>
            <person name="Patron N.J."/>
            <person name="Cherry J.M."/>
            <person name="Stover N.A."/>
            <person name="Krieger C.J."/>
            <person name="del Toro C."/>
            <person name="Ryder H.F."/>
            <person name="Williamson S.C."/>
            <person name="Barbeau R.A."/>
            <person name="Hamilton E.P."/>
            <person name="Orias E."/>
        </authorList>
    </citation>
    <scope>NUCLEOTIDE SEQUENCE [LARGE SCALE GENOMIC DNA]</scope>
    <source>
        <strain evidence="5">SB210</strain>
    </source>
</reference>
<dbReference type="Proteomes" id="UP000009168">
    <property type="component" value="Unassembled WGS sequence"/>
</dbReference>
<feature type="compositionally biased region" description="Low complexity" evidence="2">
    <location>
        <begin position="624"/>
        <end position="638"/>
    </location>
</feature>
<dbReference type="InterPro" id="IPR049733">
    <property type="entry name" value="CCDC61_N"/>
</dbReference>
<dbReference type="GeneID" id="7837967"/>
<feature type="compositionally biased region" description="Low complexity" evidence="2">
    <location>
        <begin position="670"/>
        <end position="683"/>
    </location>
</feature>
<evidence type="ECO:0000313" key="5">
    <source>
        <dbReference type="Proteomes" id="UP000009168"/>
    </source>
</evidence>
<feature type="compositionally biased region" description="Polar residues" evidence="2">
    <location>
        <begin position="714"/>
        <end position="747"/>
    </location>
</feature>
<evidence type="ECO:0000256" key="1">
    <source>
        <dbReference type="SAM" id="Coils"/>
    </source>
</evidence>
<keyword evidence="3" id="KW-1133">Transmembrane helix</keyword>